<comment type="caution">
    <text evidence="5">The sequence shown here is derived from an EMBL/GenBank/DDBJ whole genome shotgun (WGS) entry which is preliminary data.</text>
</comment>
<feature type="transmembrane region" description="Helical" evidence="3">
    <location>
        <begin position="305"/>
        <end position="327"/>
    </location>
</feature>
<dbReference type="NCBIfam" id="TIGR02675">
    <property type="entry name" value="tape_meas_nterm"/>
    <property type="match status" value="1"/>
</dbReference>
<reference evidence="5 6" key="1">
    <citation type="submission" date="2016-10" db="EMBL/GenBank/DDBJ databases">
        <title>The Draft Genome Sequence of the Potato Rhizosphere Bacteria Ochrobactrum sp. IPA7.2.</title>
        <authorList>
            <person name="Gogoleva N.E."/>
            <person name="Khlopko Y.A."/>
            <person name="Burygin G.L."/>
            <person name="Plotnikov A.O."/>
        </authorList>
    </citation>
    <scope>NUCLEOTIDE SEQUENCE [LARGE SCALE GENOMIC DNA]</scope>
    <source>
        <strain evidence="5 6">IPA7.2</strain>
    </source>
</reference>
<dbReference type="Pfam" id="PF20155">
    <property type="entry name" value="TMP_3"/>
    <property type="match status" value="1"/>
</dbReference>
<keyword evidence="6" id="KW-1185">Reference proteome</keyword>
<feature type="domain" description="Tape measure protein N-terminal" evidence="4">
    <location>
        <begin position="73"/>
        <end position="264"/>
    </location>
</feature>
<evidence type="ECO:0000313" key="5">
    <source>
        <dbReference type="EMBL" id="OIS91929.1"/>
    </source>
</evidence>
<accession>A0A1J6HHG1</accession>
<evidence type="ECO:0000256" key="3">
    <source>
        <dbReference type="SAM" id="Phobius"/>
    </source>
</evidence>
<evidence type="ECO:0000256" key="2">
    <source>
        <dbReference type="SAM" id="MobiDB-lite"/>
    </source>
</evidence>
<proteinExistence type="predicted"/>
<feature type="transmembrane region" description="Helical" evidence="3">
    <location>
        <begin position="339"/>
        <end position="358"/>
    </location>
</feature>
<organism evidence="5 6">
    <name type="scientific">Brucella cytisi</name>
    <dbReference type="NCBI Taxonomy" id="407152"/>
    <lineage>
        <taxon>Bacteria</taxon>
        <taxon>Pseudomonadati</taxon>
        <taxon>Pseudomonadota</taxon>
        <taxon>Alphaproteobacteria</taxon>
        <taxon>Hyphomicrobiales</taxon>
        <taxon>Brucellaceae</taxon>
        <taxon>Brucella/Ochrobactrum group</taxon>
        <taxon>Brucella</taxon>
    </lineage>
</organism>
<dbReference type="Proteomes" id="UP000182985">
    <property type="component" value="Unassembled WGS sequence"/>
</dbReference>
<evidence type="ECO:0000313" key="6">
    <source>
        <dbReference type="Proteomes" id="UP000182985"/>
    </source>
</evidence>
<name>A0A1J6HHG1_9HYPH</name>
<dbReference type="EMBL" id="MOEC01000021">
    <property type="protein sequence ID" value="OIS91929.1"/>
    <property type="molecule type" value="Genomic_DNA"/>
</dbReference>
<dbReference type="AlphaFoldDB" id="A0A1J6HHG1"/>
<gene>
    <name evidence="5" type="ORF">BLA27_18610</name>
</gene>
<keyword evidence="3" id="KW-1133">Transmembrane helix</keyword>
<keyword evidence="3" id="KW-0472">Membrane</keyword>
<dbReference type="InterPro" id="IPR013491">
    <property type="entry name" value="Tape_meas_N"/>
</dbReference>
<evidence type="ECO:0000259" key="4">
    <source>
        <dbReference type="Pfam" id="PF20155"/>
    </source>
</evidence>
<protein>
    <submittedName>
        <fullName evidence="5">Phage tail tape measure protein</fullName>
    </submittedName>
</protein>
<feature type="coiled-coil region" evidence="1">
    <location>
        <begin position="455"/>
        <end position="482"/>
    </location>
</feature>
<dbReference type="OrthoDB" id="38641at2"/>
<dbReference type="RefSeq" id="WP_071633026.1">
    <property type="nucleotide sequence ID" value="NZ_MOEC01000021.1"/>
</dbReference>
<keyword evidence="1" id="KW-0175">Coiled coil</keyword>
<evidence type="ECO:0000256" key="1">
    <source>
        <dbReference type="SAM" id="Coils"/>
    </source>
</evidence>
<feature type="coiled-coil region" evidence="1">
    <location>
        <begin position="593"/>
        <end position="620"/>
    </location>
</feature>
<feature type="region of interest" description="Disordered" evidence="2">
    <location>
        <begin position="490"/>
        <end position="517"/>
    </location>
</feature>
<keyword evidence="3" id="KW-0812">Transmembrane</keyword>
<sequence length="818" mass="86662">MATDIEKLVVQLSADFKSFERSLARANNITNAQFNAIERRARSLNRNLDGILGNTFRNLAGPAAGIGAALGTREIIEYADAWTEAGNKIRAAAQIAGVQTRSLNQLKDGANAARADLTTYVDLYAKLIRSASAVAKSEQEIATATDIVTKAFKAGGASTQEQIAGILQLSQALGSGVLQGDELRSIRENAPIIAKAIADEFKVSIAGLKKLGEEGKLTTDRVFKAILNAQKPIEAAFAATNATIKDAFTRINNEFTAYIGNADQSAGASARLVESLQYLADNFKHVADAAVAFATVAIAALTGRALGGMVIGIGNVVSALGALLTAFRAGVPLAASFSAALGPIGLLAGAAAASLYLMSDRQTDAEKSAKAHQAAVKELSFQIETLDYANSEAVASTRSKIAADLDAAKTALVRAKAERELAAAIIKEEINPSMSLLPTPEATDVQNTVENSPAVKDRQELIDKLEEQIKDYEGKQQLFEDYVSGKKKPVRNTEGFGGGIPVTPDDKKKGRSKKTPAERFDDNMQRVTDRTAALIAETEAQRQINPLINDYGYAMEKARTEQELLNAAQKAGVALTPELRAQISATADQWALASAEANKLAEAQNRIKETAEDMAAFQKDLVGGIADDFLNGAKSAEIFANALGRIAQKLIDIGLANIFDTDKGGFNLFGALGSIFRKNGGPVKRAGGGIVRGPGGPRGDKIPAMLSDEEFVVNAAATKRNRALLEAINSGRVIGLKDGGSPLRAPSMPILRSSAATQQAQSGIADVRVFVDRDGNWQAEVERISQRNVKQGLASYDKSGAVRTARDLRQVNSRGLAK</sequence>